<evidence type="ECO:0000259" key="9">
    <source>
        <dbReference type="Pfam" id="PF00291"/>
    </source>
</evidence>
<dbReference type="Pfam" id="PF00291">
    <property type="entry name" value="PALP"/>
    <property type="match status" value="1"/>
</dbReference>
<accession>A0ABX7S466</accession>
<dbReference type="InterPro" id="IPR004450">
    <property type="entry name" value="Thr_synthase-like"/>
</dbReference>
<dbReference type="PIRSF" id="PIRSF038945">
    <property type="entry name" value="Thr_synthase"/>
    <property type="match status" value="1"/>
</dbReference>
<dbReference type="RefSeq" id="WP_207565932.1">
    <property type="nucleotide sequence ID" value="NZ_CP071446.1"/>
</dbReference>
<evidence type="ECO:0000256" key="4">
    <source>
        <dbReference type="ARBA" id="ARBA00022898"/>
    </source>
</evidence>
<comment type="catalytic activity">
    <reaction evidence="6 8">
        <text>O-phospho-L-homoserine + H2O = L-threonine + phosphate</text>
        <dbReference type="Rhea" id="RHEA:10840"/>
        <dbReference type="ChEBI" id="CHEBI:15377"/>
        <dbReference type="ChEBI" id="CHEBI:43474"/>
        <dbReference type="ChEBI" id="CHEBI:57590"/>
        <dbReference type="ChEBI" id="CHEBI:57926"/>
        <dbReference type="EC" id="4.2.3.1"/>
    </reaction>
</comment>
<evidence type="ECO:0000313" key="11">
    <source>
        <dbReference type="Proteomes" id="UP000671862"/>
    </source>
</evidence>
<dbReference type="SUPFAM" id="SSF53686">
    <property type="entry name" value="Tryptophan synthase beta subunit-like PLP-dependent enzymes"/>
    <property type="match status" value="1"/>
</dbReference>
<evidence type="ECO:0000256" key="8">
    <source>
        <dbReference type="PIRNR" id="PIRNR038945"/>
    </source>
</evidence>
<organism evidence="10 11">
    <name type="scientific">Thermosipho ferrireducens</name>
    <dbReference type="NCBI Taxonomy" id="2571116"/>
    <lineage>
        <taxon>Bacteria</taxon>
        <taxon>Thermotogati</taxon>
        <taxon>Thermotogota</taxon>
        <taxon>Thermotogae</taxon>
        <taxon>Thermotogales</taxon>
        <taxon>Fervidobacteriaceae</taxon>
        <taxon>Thermosipho</taxon>
    </lineage>
</organism>
<gene>
    <name evidence="10" type="primary">thrC</name>
    <name evidence="10" type="ORF">JYK00_05505</name>
</gene>
<dbReference type="EMBL" id="CP071446">
    <property type="protein sequence ID" value="QTA37207.1"/>
    <property type="molecule type" value="Genomic_DNA"/>
</dbReference>
<proteinExistence type="inferred from homology"/>
<comment type="cofactor">
    <cofactor evidence="1 8">
        <name>pyridoxal 5'-phosphate</name>
        <dbReference type="ChEBI" id="CHEBI:597326"/>
    </cofactor>
</comment>
<comment type="similarity">
    <text evidence="2 8">Belongs to the threonine synthase family.</text>
</comment>
<evidence type="ECO:0000256" key="5">
    <source>
        <dbReference type="ARBA" id="ARBA00023239"/>
    </source>
</evidence>
<evidence type="ECO:0000313" key="10">
    <source>
        <dbReference type="EMBL" id="QTA37207.1"/>
    </source>
</evidence>
<feature type="domain" description="Tryptophan synthase beta chain-like PALP" evidence="9">
    <location>
        <begin position="72"/>
        <end position="371"/>
    </location>
</feature>
<keyword evidence="4 8" id="KW-0663">Pyridoxal phosphate</keyword>
<comment type="pathway">
    <text evidence="8">Amino-acid biosynthesis; L-threonine biosynthesis; L-threonine from L-aspartate: step 5/5.</text>
</comment>
<dbReference type="InterPro" id="IPR050147">
    <property type="entry name" value="Ser/Thr_Dehydratase"/>
</dbReference>
<evidence type="ECO:0000256" key="3">
    <source>
        <dbReference type="ARBA" id="ARBA00018679"/>
    </source>
</evidence>
<evidence type="ECO:0000256" key="1">
    <source>
        <dbReference type="ARBA" id="ARBA00001933"/>
    </source>
</evidence>
<dbReference type="CDD" id="cd01563">
    <property type="entry name" value="Thr-synth_1"/>
    <property type="match status" value="1"/>
</dbReference>
<dbReference type="InterPro" id="IPR026260">
    <property type="entry name" value="Thr_Synthase_bac/arc"/>
</dbReference>
<dbReference type="PANTHER" id="PTHR48078">
    <property type="entry name" value="THREONINE DEHYDRATASE, MITOCHONDRIAL-RELATED"/>
    <property type="match status" value="1"/>
</dbReference>
<dbReference type="Gene3D" id="3.40.50.1100">
    <property type="match status" value="2"/>
</dbReference>
<dbReference type="PANTHER" id="PTHR48078:SF6">
    <property type="entry name" value="L-THREONINE DEHYDRATASE CATABOLIC TDCB"/>
    <property type="match status" value="1"/>
</dbReference>
<keyword evidence="5 8" id="KW-0456">Lyase</keyword>
<keyword evidence="11" id="KW-1185">Reference proteome</keyword>
<keyword evidence="8" id="KW-0028">Amino-acid biosynthesis</keyword>
<protein>
    <recommendedName>
        <fullName evidence="3 7">Threonine synthase</fullName>
        <ecNumber evidence="7 8">4.2.3.1</ecNumber>
    </recommendedName>
</protein>
<dbReference type="Proteomes" id="UP000671862">
    <property type="component" value="Chromosome"/>
</dbReference>
<sequence length="405" mass="44434">MYKLKCISCETYYDPDEILYTCPKCGDRLGTLEIVYDYDNIVIKKSELDPYDSIFQFKKILPISNSAYQTYLHVGGTPLYSFKGLLGIKEVFVKYDGTNPTGSYKDRATAIAISKAYEFGFKNIYCASTGNAASSLAGLTAPTDLETFIFVPASAPIAKITQLYVYGANVIQIDGSYDEAFDISMKIGQKKRWYSRNSAINPYLLEGKKTGALEVAVQTDFEVPDTIFVGVGDGTVISSLYKGFYDFMQIGLIDKIPKIIGVQAQGADAIARVFEKGEPFTPEDIEAKTIADSISVGKPRDVIKACKYVQKSGGTFLRVSDEEILNAIVELAEETGVFGEPAGASAYAGLKKALSLGLISRDERVCVFVTGNGLKDVRSIESLVRLEKIPPKIETVLQYIDTLKQ</sequence>
<evidence type="ECO:0000256" key="6">
    <source>
        <dbReference type="ARBA" id="ARBA00049144"/>
    </source>
</evidence>
<comment type="function">
    <text evidence="8">Catalyzes the gamma-elimination of phosphate from L-phosphohomoserine and the beta-addition of water to produce L-threonine.</text>
</comment>
<evidence type="ECO:0000256" key="7">
    <source>
        <dbReference type="NCBIfam" id="TIGR00260"/>
    </source>
</evidence>
<reference evidence="10 11" key="1">
    <citation type="submission" date="2021-03" db="EMBL/GenBank/DDBJ databases">
        <title>Thermosipho ferrireducens sp.nov., an anaerobic thermophilic iron-reducing bacterium isolated from a deep-sea hydrothermal sulfide deposits.</title>
        <authorList>
            <person name="Zeng X."/>
            <person name="Chen Y."/>
            <person name="Shao Z."/>
        </authorList>
    </citation>
    <scope>NUCLEOTIDE SEQUENCE [LARGE SCALE GENOMIC DNA]</scope>
    <source>
        <strain evidence="10 11">JL129W03</strain>
    </source>
</reference>
<dbReference type="InterPro" id="IPR036052">
    <property type="entry name" value="TrpB-like_PALP_sf"/>
</dbReference>
<keyword evidence="8" id="KW-0791">Threonine biosynthesis</keyword>
<dbReference type="NCBIfam" id="TIGR00260">
    <property type="entry name" value="thrC"/>
    <property type="match status" value="1"/>
</dbReference>
<dbReference type="GO" id="GO:0004795">
    <property type="term" value="F:threonine synthase activity"/>
    <property type="evidence" value="ECO:0007669"/>
    <property type="project" value="UniProtKB-EC"/>
</dbReference>
<dbReference type="EC" id="4.2.3.1" evidence="7 8"/>
<evidence type="ECO:0000256" key="2">
    <source>
        <dbReference type="ARBA" id="ARBA00005517"/>
    </source>
</evidence>
<name>A0ABX7S466_9BACT</name>
<dbReference type="InterPro" id="IPR001926">
    <property type="entry name" value="TrpB-like_PALP"/>
</dbReference>